<dbReference type="AlphaFoldDB" id="A0A9W6T7J4"/>
<reference evidence="2" key="1">
    <citation type="submission" date="2023-04" db="EMBL/GenBank/DDBJ databases">
        <title>Candida boidinii NBRC 10035.</title>
        <authorList>
            <person name="Ichikawa N."/>
            <person name="Sato H."/>
            <person name="Tonouchi N."/>
        </authorList>
    </citation>
    <scope>NUCLEOTIDE SEQUENCE</scope>
    <source>
        <strain evidence="2">NBRC 10035</strain>
    </source>
</reference>
<feature type="compositionally biased region" description="Low complexity" evidence="1">
    <location>
        <begin position="159"/>
        <end position="178"/>
    </location>
</feature>
<evidence type="ECO:0000256" key="1">
    <source>
        <dbReference type="SAM" id="MobiDB-lite"/>
    </source>
</evidence>
<feature type="region of interest" description="Disordered" evidence="1">
    <location>
        <begin position="77"/>
        <end position="99"/>
    </location>
</feature>
<dbReference type="EMBL" id="BSXN01004022">
    <property type="protein sequence ID" value="GME80402.1"/>
    <property type="molecule type" value="Genomic_DNA"/>
</dbReference>
<comment type="caution">
    <text evidence="2">The sequence shown here is derived from an EMBL/GenBank/DDBJ whole genome shotgun (WGS) entry which is preliminary data.</text>
</comment>
<evidence type="ECO:0000313" key="2">
    <source>
        <dbReference type="EMBL" id="GME80402.1"/>
    </source>
</evidence>
<feature type="region of interest" description="Disordered" evidence="1">
    <location>
        <begin position="1"/>
        <end position="52"/>
    </location>
</feature>
<protein>
    <submittedName>
        <fullName evidence="2">Unnamed protein product</fullName>
    </submittedName>
</protein>
<name>A0A9W6T7J4_CANBO</name>
<gene>
    <name evidence="2" type="ORF">Cboi02_000639600</name>
</gene>
<evidence type="ECO:0000313" key="3">
    <source>
        <dbReference type="Proteomes" id="UP001165120"/>
    </source>
</evidence>
<organism evidence="2 3">
    <name type="scientific">Candida boidinii</name>
    <name type="common">Yeast</name>
    <dbReference type="NCBI Taxonomy" id="5477"/>
    <lineage>
        <taxon>Eukaryota</taxon>
        <taxon>Fungi</taxon>
        <taxon>Dikarya</taxon>
        <taxon>Ascomycota</taxon>
        <taxon>Saccharomycotina</taxon>
        <taxon>Pichiomycetes</taxon>
        <taxon>Pichiales</taxon>
        <taxon>Pichiaceae</taxon>
        <taxon>Ogataea</taxon>
        <taxon>Ogataea/Candida clade</taxon>
    </lineage>
</organism>
<proteinExistence type="predicted"/>
<feature type="region of interest" description="Disordered" evidence="1">
    <location>
        <begin position="155"/>
        <end position="178"/>
    </location>
</feature>
<accession>A0A9W6T7J4</accession>
<sequence length="178" mass="19390">MVNPNSLSDSNSSSDKSDSKNPLLSTNQLENSNTNQLHSNNNNNNNNNNNKLTKMNEQLKDSNTQVSASSILGSGLVQTSTPVGTANKDSTSSSTTADIGNSLINNFNTASDINSENQRVKNLSSPRSSIDVSVTQQNLFSSPFDIQSSIWNKDSINSQQQQQLQQQQQQQQQDPNTL</sequence>
<dbReference type="Proteomes" id="UP001165120">
    <property type="component" value="Unassembled WGS sequence"/>
</dbReference>
<keyword evidence="3" id="KW-1185">Reference proteome</keyword>